<gene>
    <name evidence="1" type="ORF">Asulf_01525</name>
</gene>
<dbReference type="KEGG" id="ast:Asulf_01525"/>
<keyword evidence="2" id="KW-1185">Reference proteome</keyword>
<organism evidence="1 2">
    <name type="scientific">Archaeoglobus sulfaticallidus PM70-1</name>
    <dbReference type="NCBI Taxonomy" id="387631"/>
    <lineage>
        <taxon>Archaea</taxon>
        <taxon>Methanobacteriati</taxon>
        <taxon>Methanobacteriota</taxon>
        <taxon>Archaeoglobi</taxon>
        <taxon>Archaeoglobales</taxon>
        <taxon>Archaeoglobaceae</taxon>
        <taxon>Archaeoglobus</taxon>
    </lineage>
</organism>
<accession>N0BEU0</accession>
<reference evidence="1 2" key="1">
    <citation type="journal article" date="2013" name="Genome Announc.">
        <title>Complete Genome Sequence of the Thermophilic and Facultatively Chemolithoautotrophic Sulfate Reducer Archaeoglobus sulfaticallidus Strain PM70-1T.</title>
        <authorList>
            <person name="Stokke R."/>
            <person name="Hocking W.P."/>
            <person name="Steinsbu B.O."/>
            <person name="Steen I.H."/>
        </authorList>
    </citation>
    <scope>NUCLEOTIDE SEQUENCE [LARGE SCALE GENOMIC DNA]</scope>
    <source>
        <strain evidence="1">PM70-1</strain>
    </source>
</reference>
<proteinExistence type="predicted"/>
<dbReference type="AlphaFoldDB" id="N0BEU0"/>
<dbReference type="RefSeq" id="WP_015591101.1">
    <property type="nucleotide sequence ID" value="NC_021169.1"/>
</dbReference>
<dbReference type="EMBL" id="CP005290">
    <property type="protein sequence ID" value="AGK61503.1"/>
    <property type="molecule type" value="Genomic_DNA"/>
</dbReference>
<sequence length="71" mass="8214">MPAEQYSTDDIKVFVDGVELNGLKDLSITLKDKDNLKPIKDWADRTKGWAIKKKYVDEINLLEKIQISQHI</sequence>
<dbReference type="Proteomes" id="UP000013307">
    <property type="component" value="Chromosome"/>
</dbReference>
<dbReference type="STRING" id="387631.Asulf_01525"/>
<evidence type="ECO:0000313" key="1">
    <source>
        <dbReference type="EMBL" id="AGK61503.1"/>
    </source>
</evidence>
<protein>
    <submittedName>
        <fullName evidence="1">Uncharacterized protein</fullName>
    </submittedName>
</protein>
<dbReference type="GeneID" id="15393160"/>
<dbReference type="HOGENOM" id="CLU_2730119_0_0_2"/>
<name>N0BEU0_9EURY</name>
<evidence type="ECO:0000313" key="2">
    <source>
        <dbReference type="Proteomes" id="UP000013307"/>
    </source>
</evidence>